<feature type="compositionally biased region" description="Basic residues" evidence="6">
    <location>
        <begin position="474"/>
        <end position="487"/>
    </location>
</feature>
<evidence type="ECO:0000256" key="1">
    <source>
        <dbReference type="ARBA" id="ARBA00004123"/>
    </source>
</evidence>
<dbReference type="Pfam" id="PF00076">
    <property type="entry name" value="RRM_1"/>
    <property type="match status" value="3"/>
</dbReference>
<feature type="region of interest" description="Disordered" evidence="6">
    <location>
        <begin position="366"/>
        <end position="488"/>
    </location>
</feature>
<feature type="compositionally biased region" description="Basic residues" evidence="6">
    <location>
        <begin position="896"/>
        <end position="905"/>
    </location>
</feature>
<name>A0A8C5QR06_9ANUR</name>
<dbReference type="FunFam" id="3.30.70.330:FF:000182">
    <property type="entry name" value="RNA-binding motif protein 28"/>
    <property type="match status" value="1"/>
</dbReference>
<dbReference type="InterPro" id="IPR035979">
    <property type="entry name" value="RBD_domain_sf"/>
</dbReference>
<dbReference type="GO" id="GO:0005730">
    <property type="term" value="C:nucleolus"/>
    <property type="evidence" value="ECO:0007669"/>
    <property type="project" value="TreeGrafter"/>
</dbReference>
<evidence type="ECO:0000313" key="9">
    <source>
        <dbReference type="Proteomes" id="UP000694569"/>
    </source>
</evidence>
<proteinExistence type="predicted"/>
<dbReference type="GO" id="GO:0003729">
    <property type="term" value="F:mRNA binding"/>
    <property type="evidence" value="ECO:0007669"/>
    <property type="project" value="TreeGrafter"/>
</dbReference>
<evidence type="ECO:0000256" key="2">
    <source>
        <dbReference type="ARBA" id="ARBA00022737"/>
    </source>
</evidence>
<feature type="compositionally biased region" description="Basic and acidic residues" evidence="6">
    <location>
        <begin position="870"/>
        <end position="883"/>
    </location>
</feature>
<dbReference type="Proteomes" id="UP000694569">
    <property type="component" value="Unplaced"/>
</dbReference>
<feature type="compositionally biased region" description="Acidic residues" evidence="6">
    <location>
        <begin position="388"/>
        <end position="404"/>
    </location>
</feature>
<dbReference type="PROSITE" id="PS50102">
    <property type="entry name" value="RRM"/>
    <property type="match status" value="4"/>
</dbReference>
<evidence type="ECO:0000259" key="7">
    <source>
        <dbReference type="PROSITE" id="PS50102"/>
    </source>
</evidence>
<evidence type="ECO:0000256" key="3">
    <source>
        <dbReference type="ARBA" id="ARBA00022884"/>
    </source>
</evidence>
<feature type="compositionally biased region" description="Polar residues" evidence="6">
    <location>
        <begin position="847"/>
        <end position="866"/>
    </location>
</feature>
<sequence>MVIPVRVLTAVRWLQGYTAACFRMNRHLQMNQSSSSLSASGPALPGLSSPELCLSPNVKQYSSSIYLYSDPSIKESDRSSRPLLLLLPWLGSKAKALEKYIQLYFKLGFDVLVAESSLSHFLWPKRGLTYAGQLQDLLTSEKDLSSRSLFIHAMSIGGYTFAQMLVSTSKGTENQKKVLERFHGQVYDSLVIGSMEKMAKGTEKCRGFGYITFSLLEDAQRAMKEIKNYDGNKVEVAVAKKKLQDKEKKAKIKESSEESKKKPKDVKGQHRKARLIIRNLSFKCSEDDLKKHFSTFGTVLEVSIPTKPDGKMRGFAFVQLKNMLEASKALKGTNMKSIKGRTVAVDWAVAKDKYTATQGVNAKVKKENVQEVEDEQEESENNDKVIELDEDGDDSQEEEDSEDIEPAKKEIKEQIRPRKESQDPKDSSSEDEDGSGESEESEMDNDEDLDNKEEGDEDSDDEDSDDSEDSDNKRKIKDKKKVHKKRTLPTDVHEGKTLFIRNLSFNSEEEDLEMLLMRFGNLKYARLVLNPDTEHSKGCAFVQFVDKAAADKCLAAAKDESENGGLKLDGRKLVVALAVSRDEAVKLREKPVKKPTGVRNLYLAREGLIREGSQAAEGVSPEDMTKRTRFAEIKRQKLQLQHIFVSKTRLCVHNIPKSVDDKKLRQLFLTAAGGGRSVKIKECRVMRDLKGVGGNHKGQSLGYAFVEFADHEQALTALRHVNNNPDMFGPKKRPIVEFSLEDINKLKIKEKRKERSLEVLRQKQAKAQAFGTGHPVQVNTKKKLQGKPILSTTQSTSRSEKTCPTKQVKSAVEAPLQPSKSKTSEATTYKTTPQRPQKRALPDDTNKMLSTGKQEQNNRASGTTGWSGFKTKEEVEHQELPDGKKRRKILPLPSHKGPKIRHRDKGKVQQQPHKIPKAQGLSRKKQRQMTAKQAPSNNKSSAKKNQTETRFNQLVEQYKRKILGKPSAQTPIKRSKWYDD</sequence>
<dbReference type="InterPro" id="IPR008547">
    <property type="entry name" value="DUF829_TMEM53"/>
</dbReference>
<keyword evidence="4" id="KW-0539">Nucleus</keyword>
<dbReference type="CDD" id="cd12415">
    <property type="entry name" value="RRM3_RBM28_like"/>
    <property type="match status" value="1"/>
</dbReference>
<dbReference type="InterPro" id="IPR000504">
    <property type="entry name" value="RRM_dom"/>
</dbReference>
<keyword evidence="9" id="KW-1185">Reference proteome</keyword>
<comment type="subcellular location">
    <subcellularLocation>
        <location evidence="1">Nucleus</location>
    </subcellularLocation>
</comment>
<evidence type="ECO:0000256" key="6">
    <source>
        <dbReference type="SAM" id="MobiDB-lite"/>
    </source>
</evidence>
<feature type="domain" description="RRM" evidence="7">
    <location>
        <begin position="273"/>
        <end position="350"/>
    </location>
</feature>
<dbReference type="AlphaFoldDB" id="A0A8C5QR06"/>
<evidence type="ECO:0000313" key="8">
    <source>
        <dbReference type="Ensembl" id="ENSLLEP00000041337.1"/>
    </source>
</evidence>
<feature type="compositionally biased region" description="Acidic residues" evidence="6">
    <location>
        <begin position="370"/>
        <end position="380"/>
    </location>
</feature>
<evidence type="ECO:0000256" key="5">
    <source>
        <dbReference type="PROSITE-ProRule" id="PRU00176"/>
    </source>
</evidence>
<feature type="compositionally biased region" description="Polar residues" evidence="6">
    <location>
        <begin position="928"/>
        <end position="955"/>
    </location>
</feature>
<dbReference type="PANTHER" id="PTHR48039:SF5">
    <property type="entry name" value="RNA-BINDING PROTEIN 28"/>
    <property type="match status" value="1"/>
</dbReference>
<feature type="region of interest" description="Disordered" evidence="6">
    <location>
        <begin position="767"/>
        <end position="980"/>
    </location>
</feature>
<dbReference type="CDD" id="cd12414">
    <property type="entry name" value="RRM2_RBM28_like"/>
    <property type="match status" value="1"/>
</dbReference>
<gene>
    <name evidence="8" type="primary">RBM28</name>
</gene>
<dbReference type="Gene3D" id="3.30.70.330">
    <property type="match status" value="4"/>
</dbReference>
<dbReference type="InterPro" id="IPR012677">
    <property type="entry name" value="Nucleotide-bd_a/b_plait_sf"/>
</dbReference>
<keyword evidence="2" id="KW-0677">Repeat</keyword>
<feature type="domain" description="RRM" evidence="7">
    <location>
        <begin position="648"/>
        <end position="764"/>
    </location>
</feature>
<dbReference type="CDD" id="cd12416">
    <property type="entry name" value="RRM4_RBM28_like"/>
    <property type="match status" value="1"/>
</dbReference>
<dbReference type="FunFam" id="3.30.70.330:FF:000340">
    <property type="entry name" value="RNA-binding motif protein 28"/>
    <property type="match status" value="1"/>
</dbReference>
<feature type="region of interest" description="Disordered" evidence="6">
    <location>
        <begin position="247"/>
        <end position="270"/>
    </location>
</feature>
<feature type="domain" description="RRM" evidence="7">
    <location>
        <begin position="147"/>
        <end position="241"/>
    </location>
</feature>
<feature type="compositionally biased region" description="Basic and acidic residues" evidence="6">
    <location>
        <begin position="405"/>
        <end position="428"/>
    </location>
</feature>
<accession>A0A8C5QR06</accession>
<feature type="compositionally biased region" description="Basic and acidic residues" evidence="6">
    <location>
        <begin position="247"/>
        <end position="268"/>
    </location>
</feature>
<feature type="domain" description="RRM" evidence="7">
    <location>
        <begin position="496"/>
        <end position="580"/>
    </location>
</feature>
<reference evidence="8" key="2">
    <citation type="submission" date="2025-09" db="UniProtKB">
        <authorList>
            <consortium name="Ensembl"/>
        </authorList>
    </citation>
    <scope>IDENTIFICATION</scope>
</reference>
<protein>
    <submittedName>
        <fullName evidence="8">RNA binding motif protein 28</fullName>
    </submittedName>
</protein>
<reference evidence="8" key="1">
    <citation type="submission" date="2025-08" db="UniProtKB">
        <authorList>
            <consortium name="Ensembl"/>
        </authorList>
    </citation>
    <scope>IDENTIFICATION</scope>
</reference>
<dbReference type="SMART" id="SM00360">
    <property type="entry name" value="RRM"/>
    <property type="match status" value="4"/>
</dbReference>
<dbReference type="Ensembl" id="ENSLLET00000042997.1">
    <property type="protein sequence ID" value="ENSLLEP00000041337.1"/>
    <property type="gene ID" value="ENSLLEG00000026253.1"/>
</dbReference>
<dbReference type="Pfam" id="PF05705">
    <property type="entry name" value="DUF829"/>
    <property type="match status" value="1"/>
</dbReference>
<keyword evidence="3 5" id="KW-0694">RNA-binding</keyword>
<dbReference type="InterPro" id="IPR051945">
    <property type="entry name" value="RRM_MRD1_RNA_proc_ribogen"/>
</dbReference>
<dbReference type="SUPFAM" id="SSF54928">
    <property type="entry name" value="RNA-binding domain, RBD"/>
    <property type="match status" value="4"/>
</dbReference>
<feature type="compositionally biased region" description="Polar residues" evidence="6">
    <location>
        <begin position="818"/>
        <end position="835"/>
    </location>
</feature>
<organism evidence="8 9">
    <name type="scientific">Leptobrachium leishanense</name>
    <name type="common">Leishan spiny toad</name>
    <dbReference type="NCBI Taxonomy" id="445787"/>
    <lineage>
        <taxon>Eukaryota</taxon>
        <taxon>Metazoa</taxon>
        <taxon>Chordata</taxon>
        <taxon>Craniata</taxon>
        <taxon>Vertebrata</taxon>
        <taxon>Euteleostomi</taxon>
        <taxon>Amphibia</taxon>
        <taxon>Batrachia</taxon>
        <taxon>Anura</taxon>
        <taxon>Pelobatoidea</taxon>
        <taxon>Megophryidae</taxon>
        <taxon>Leptobrachium</taxon>
    </lineage>
</organism>
<dbReference type="GeneTree" id="ENSGT00550000074976"/>
<dbReference type="PANTHER" id="PTHR48039">
    <property type="entry name" value="RNA-BINDING MOTIF PROTEIN 14B"/>
    <property type="match status" value="1"/>
</dbReference>
<feature type="compositionally biased region" description="Acidic residues" evidence="6">
    <location>
        <begin position="429"/>
        <end position="469"/>
    </location>
</feature>
<dbReference type="OrthoDB" id="439808at2759"/>
<evidence type="ECO:0000256" key="4">
    <source>
        <dbReference type="ARBA" id="ARBA00023242"/>
    </source>
</evidence>